<protein>
    <submittedName>
        <fullName evidence="2">Uncharacterized protein</fullName>
    </submittedName>
</protein>
<reference evidence="2" key="1">
    <citation type="journal article" date="2022" name="bioRxiv">
        <title>Sequencing and chromosome-scale assembly of the giantPleurodeles waltlgenome.</title>
        <authorList>
            <person name="Brown T."/>
            <person name="Elewa A."/>
            <person name="Iarovenko S."/>
            <person name="Subramanian E."/>
            <person name="Araus A.J."/>
            <person name="Petzold A."/>
            <person name="Susuki M."/>
            <person name="Suzuki K.-i.T."/>
            <person name="Hayashi T."/>
            <person name="Toyoda A."/>
            <person name="Oliveira C."/>
            <person name="Osipova E."/>
            <person name="Leigh N.D."/>
            <person name="Simon A."/>
            <person name="Yun M.H."/>
        </authorList>
    </citation>
    <scope>NUCLEOTIDE SEQUENCE</scope>
    <source>
        <strain evidence="2">20211129_DDA</strain>
        <tissue evidence="2">Liver</tissue>
    </source>
</reference>
<accession>A0AAV7VSS9</accession>
<keyword evidence="3" id="KW-1185">Reference proteome</keyword>
<dbReference type="AlphaFoldDB" id="A0AAV7VSS9"/>
<comment type="caution">
    <text evidence="2">The sequence shown here is derived from an EMBL/GenBank/DDBJ whole genome shotgun (WGS) entry which is preliminary data.</text>
</comment>
<organism evidence="2 3">
    <name type="scientific">Pleurodeles waltl</name>
    <name type="common">Iberian ribbed newt</name>
    <dbReference type="NCBI Taxonomy" id="8319"/>
    <lineage>
        <taxon>Eukaryota</taxon>
        <taxon>Metazoa</taxon>
        <taxon>Chordata</taxon>
        <taxon>Craniata</taxon>
        <taxon>Vertebrata</taxon>
        <taxon>Euteleostomi</taxon>
        <taxon>Amphibia</taxon>
        <taxon>Batrachia</taxon>
        <taxon>Caudata</taxon>
        <taxon>Salamandroidea</taxon>
        <taxon>Salamandridae</taxon>
        <taxon>Pleurodelinae</taxon>
        <taxon>Pleurodeles</taxon>
    </lineage>
</organism>
<evidence type="ECO:0000313" key="2">
    <source>
        <dbReference type="EMBL" id="KAJ1203381.1"/>
    </source>
</evidence>
<proteinExistence type="predicted"/>
<evidence type="ECO:0000313" key="3">
    <source>
        <dbReference type="Proteomes" id="UP001066276"/>
    </source>
</evidence>
<sequence length="81" mass="8506">MALDRAGQIPALTQNLAAGAAQATGPRKPKGQQAHNSAAGGCPPARSRQLLHSKPVRAAPPLPHPHAAQAHFTRRSLPQIW</sequence>
<gene>
    <name evidence="2" type="ORF">NDU88_007168</name>
</gene>
<evidence type="ECO:0000256" key="1">
    <source>
        <dbReference type="SAM" id="MobiDB-lite"/>
    </source>
</evidence>
<name>A0AAV7VSS9_PLEWA</name>
<feature type="region of interest" description="Disordered" evidence="1">
    <location>
        <begin position="17"/>
        <end position="81"/>
    </location>
</feature>
<dbReference type="Proteomes" id="UP001066276">
    <property type="component" value="Chromosome 2_1"/>
</dbReference>
<dbReference type="EMBL" id="JANPWB010000003">
    <property type="protein sequence ID" value="KAJ1203381.1"/>
    <property type="molecule type" value="Genomic_DNA"/>
</dbReference>